<comment type="function">
    <text evidence="16">Catalyzes the phosphorylation of pantothenate (Pan), the first step in CoA biosynthesis.</text>
</comment>
<evidence type="ECO:0000256" key="7">
    <source>
        <dbReference type="ARBA" id="ARBA00022490"/>
    </source>
</evidence>
<evidence type="ECO:0000256" key="13">
    <source>
        <dbReference type="ARBA" id="ARBA00022993"/>
    </source>
</evidence>
<protein>
    <recommendedName>
        <fullName evidence="15 16">Type III pantothenate kinase</fullName>
        <ecNumber evidence="6 16">2.7.1.33</ecNumber>
    </recommendedName>
    <alternativeName>
        <fullName evidence="16">PanK-III</fullName>
    </alternativeName>
    <alternativeName>
        <fullName evidence="16">Pantothenic acid kinase</fullName>
    </alternativeName>
</protein>
<dbReference type="GeneID" id="82535668"/>
<comment type="catalytic activity">
    <reaction evidence="1 16">
        <text>(R)-pantothenate + ATP = (R)-4'-phosphopantothenate + ADP + H(+)</text>
        <dbReference type="Rhea" id="RHEA:16373"/>
        <dbReference type="ChEBI" id="CHEBI:10986"/>
        <dbReference type="ChEBI" id="CHEBI:15378"/>
        <dbReference type="ChEBI" id="CHEBI:29032"/>
        <dbReference type="ChEBI" id="CHEBI:30616"/>
        <dbReference type="ChEBI" id="CHEBI:456216"/>
        <dbReference type="EC" id="2.7.1.33"/>
    </reaction>
</comment>
<evidence type="ECO:0000256" key="12">
    <source>
        <dbReference type="ARBA" id="ARBA00022958"/>
    </source>
</evidence>
<dbReference type="RefSeq" id="WP_115551541.1">
    <property type="nucleotide sequence ID" value="NZ_CAOOIB010000008.1"/>
</dbReference>
<evidence type="ECO:0000256" key="15">
    <source>
        <dbReference type="ARBA" id="ARBA00040883"/>
    </source>
</evidence>
<comment type="subunit">
    <text evidence="5 16">Homodimer.</text>
</comment>
<dbReference type="EMBL" id="NXLS01000004">
    <property type="protein sequence ID" value="RDU63007.1"/>
    <property type="molecule type" value="Genomic_DNA"/>
</dbReference>
<dbReference type="GO" id="GO:0005737">
    <property type="term" value="C:cytoplasm"/>
    <property type="evidence" value="ECO:0007669"/>
    <property type="project" value="UniProtKB-SubCell"/>
</dbReference>
<evidence type="ECO:0000256" key="11">
    <source>
        <dbReference type="ARBA" id="ARBA00022840"/>
    </source>
</evidence>
<dbReference type="HAMAP" id="MF_01274">
    <property type="entry name" value="Pantothen_kinase_3"/>
    <property type="match status" value="1"/>
</dbReference>
<evidence type="ECO:0000256" key="4">
    <source>
        <dbReference type="ARBA" id="ARBA00005225"/>
    </source>
</evidence>
<keyword evidence="11 16" id="KW-0067">ATP-binding</keyword>
<evidence type="ECO:0000256" key="8">
    <source>
        <dbReference type="ARBA" id="ARBA00022679"/>
    </source>
</evidence>
<dbReference type="UniPathway" id="UPA00241">
    <property type="reaction ID" value="UER00352"/>
</dbReference>
<dbReference type="GO" id="GO:0004594">
    <property type="term" value="F:pantothenate kinase activity"/>
    <property type="evidence" value="ECO:0007669"/>
    <property type="project" value="UniProtKB-UniRule"/>
</dbReference>
<comment type="pathway">
    <text evidence="4 16">Cofactor biosynthesis; coenzyme A biosynthesis; CoA from (R)-pantothenate: step 1/5.</text>
</comment>
<dbReference type="SUPFAM" id="SSF53067">
    <property type="entry name" value="Actin-like ATPase domain"/>
    <property type="match status" value="2"/>
</dbReference>
<keyword evidence="16" id="KW-0479">Metal-binding</keyword>
<feature type="binding site" evidence="16">
    <location>
        <position position="69"/>
    </location>
    <ligand>
        <name>substrate</name>
    </ligand>
</feature>
<dbReference type="Proteomes" id="UP000256650">
    <property type="component" value="Unassembled WGS sequence"/>
</dbReference>
<name>A0A3D8ICW1_9HELI</name>
<evidence type="ECO:0000313" key="17">
    <source>
        <dbReference type="EMBL" id="RDU63007.1"/>
    </source>
</evidence>
<evidence type="ECO:0000256" key="10">
    <source>
        <dbReference type="ARBA" id="ARBA00022777"/>
    </source>
</evidence>
<feature type="binding site" evidence="16">
    <location>
        <begin position="5"/>
        <end position="12"/>
    </location>
    <ligand>
        <name>ATP</name>
        <dbReference type="ChEBI" id="CHEBI:30616"/>
    </ligand>
</feature>
<gene>
    <name evidence="16" type="primary">coaX</name>
    <name evidence="17" type="ORF">CQA43_05125</name>
</gene>
<keyword evidence="10 16" id="KW-0418">Kinase</keyword>
<evidence type="ECO:0000256" key="5">
    <source>
        <dbReference type="ARBA" id="ARBA00011738"/>
    </source>
</evidence>
<keyword evidence="7 16" id="KW-0963">Cytoplasm</keyword>
<dbReference type="PANTHER" id="PTHR34265:SF1">
    <property type="entry name" value="TYPE III PANTOTHENATE KINASE"/>
    <property type="match status" value="1"/>
</dbReference>
<evidence type="ECO:0000256" key="2">
    <source>
        <dbReference type="ARBA" id="ARBA00001958"/>
    </source>
</evidence>
<feature type="active site" description="Proton acceptor" evidence="16">
    <location>
        <position position="75"/>
    </location>
</feature>
<comment type="cofactor">
    <cofactor evidence="16">
        <name>NH4(+)</name>
        <dbReference type="ChEBI" id="CHEBI:28938"/>
    </cofactor>
    <cofactor evidence="16">
        <name>K(+)</name>
        <dbReference type="ChEBI" id="CHEBI:29103"/>
    </cofactor>
    <text evidence="16">A monovalent cation. Ammonium or potassium.</text>
</comment>
<dbReference type="OrthoDB" id="5347692at2"/>
<evidence type="ECO:0000256" key="3">
    <source>
        <dbReference type="ARBA" id="ARBA00004496"/>
    </source>
</evidence>
<proteinExistence type="inferred from homology"/>
<comment type="caution">
    <text evidence="17">The sequence shown here is derived from an EMBL/GenBank/DDBJ whole genome shotgun (WGS) entry which is preliminary data.</text>
</comment>
<evidence type="ECO:0000256" key="16">
    <source>
        <dbReference type="HAMAP-Rule" id="MF_01274"/>
    </source>
</evidence>
<accession>A0A3D8ICW1</accession>
<comment type="similarity">
    <text evidence="14 16">Belongs to the type III pantothenate kinase family.</text>
</comment>
<feature type="binding site" evidence="16">
    <location>
        <begin position="73"/>
        <end position="76"/>
    </location>
    <ligand>
        <name>substrate</name>
    </ligand>
</feature>
<evidence type="ECO:0000256" key="1">
    <source>
        <dbReference type="ARBA" id="ARBA00001206"/>
    </source>
</evidence>
<reference evidence="17 18" key="1">
    <citation type="submission" date="2018-04" db="EMBL/GenBank/DDBJ databases">
        <title>Novel Campyloabacter and Helicobacter Species and Strains.</title>
        <authorList>
            <person name="Mannion A.J."/>
            <person name="Shen Z."/>
            <person name="Fox J.G."/>
        </authorList>
    </citation>
    <scope>NUCLEOTIDE SEQUENCE [LARGE SCALE GENOMIC DNA]</scope>
    <source>
        <strain evidence="17 18">MIT 99-5101</strain>
    </source>
</reference>
<evidence type="ECO:0000256" key="14">
    <source>
        <dbReference type="ARBA" id="ARBA00038036"/>
    </source>
</evidence>
<keyword evidence="13 16" id="KW-0173">Coenzyme A biosynthesis</keyword>
<dbReference type="AlphaFoldDB" id="A0A3D8ICW1"/>
<dbReference type="GO" id="GO:0005524">
    <property type="term" value="F:ATP binding"/>
    <property type="evidence" value="ECO:0007669"/>
    <property type="project" value="UniProtKB-UniRule"/>
</dbReference>
<dbReference type="GO" id="GO:0015937">
    <property type="term" value="P:coenzyme A biosynthetic process"/>
    <property type="evidence" value="ECO:0007669"/>
    <property type="project" value="UniProtKB-UniRule"/>
</dbReference>
<comment type="cofactor">
    <cofactor evidence="2">
        <name>K(+)</name>
        <dbReference type="ChEBI" id="CHEBI:29103"/>
    </cofactor>
</comment>
<dbReference type="InterPro" id="IPR043129">
    <property type="entry name" value="ATPase_NBD"/>
</dbReference>
<feature type="binding site" evidence="16">
    <location>
        <position position="144"/>
    </location>
    <ligand>
        <name>substrate</name>
    </ligand>
</feature>
<keyword evidence="8 16" id="KW-0808">Transferase</keyword>
<evidence type="ECO:0000313" key="18">
    <source>
        <dbReference type="Proteomes" id="UP000256650"/>
    </source>
</evidence>
<dbReference type="GO" id="GO:0046872">
    <property type="term" value="F:metal ion binding"/>
    <property type="evidence" value="ECO:0007669"/>
    <property type="project" value="UniProtKB-KW"/>
</dbReference>
<dbReference type="CDD" id="cd24015">
    <property type="entry name" value="ASKHA_NBD_PanK-III"/>
    <property type="match status" value="1"/>
</dbReference>
<feature type="binding site" evidence="16">
    <location>
        <position position="90"/>
    </location>
    <ligand>
        <name>K(+)</name>
        <dbReference type="ChEBI" id="CHEBI:29103"/>
    </ligand>
</feature>
<dbReference type="Gene3D" id="3.30.420.40">
    <property type="match status" value="2"/>
</dbReference>
<dbReference type="Pfam" id="PF03309">
    <property type="entry name" value="Pan_kinase"/>
    <property type="match status" value="1"/>
</dbReference>
<evidence type="ECO:0000256" key="9">
    <source>
        <dbReference type="ARBA" id="ARBA00022741"/>
    </source>
</evidence>
<dbReference type="EC" id="2.7.1.33" evidence="6 16"/>
<dbReference type="NCBIfam" id="TIGR00671">
    <property type="entry name" value="baf"/>
    <property type="match status" value="1"/>
</dbReference>
<keyword evidence="18" id="KW-1185">Reference proteome</keyword>
<comment type="subcellular location">
    <subcellularLocation>
        <location evidence="3 16">Cytoplasm</location>
    </subcellularLocation>
</comment>
<keyword evidence="12 16" id="KW-0630">Potassium</keyword>
<dbReference type="NCBIfam" id="NF009872">
    <property type="entry name" value="PRK13333.1"/>
    <property type="match status" value="1"/>
</dbReference>
<keyword evidence="9 16" id="KW-0547">Nucleotide-binding</keyword>
<dbReference type="InterPro" id="IPR004619">
    <property type="entry name" value="Type_III_PanK"/>
</dbReference>
<dbReference type="PANTHER" id="PTHR34265">
    <property type="entry name" value="TYPE III PANTOTHENATE KINASE"/>
    <property type="match status" value="1"/>
</dbReference>
<sequence length="212" mass="23968">MILCDIGNTFLHFYYRGRIWKEEKTKLTPKDSKELIMYISVNEDSTNTLLYAHPRCFDLTPYLNIDTNYKGLGIDRIAACKAISDGVIVDAGSAITVDIMQQGIHLGGFIMPGIAKYRKMFSSISVLDCEMNLGVDLDTFPQNTRDAVSYGMLNSILLMLKNTSKNKKIHFTGGDGKFLSRFFKDCFYDDLLVFKGMQKAINENFTSQGIYV</sequence>
<organism evidence="17 18">
    <name type="scientific">Helicobacter ganmani</name>
    <dbReference type="NCBI Taxonomy" id="60246"/>
    <lineage>
        <taxon>Bacteria</taxon>
        <taxon>Pseudomonadati</taxon>
        <taxon>Campylobacterota</taxon>
        <taxon>Epsilonproteobacteria</taxon>
        <taxon>Campylobacterales</taxon>
        <taxon>Helicobacteraceae</taxon>
        <taxon>Helicobacter</taxon>
    </lineage>
</organism>
<evidence type="ECO:0000256" key="6">
    <source>
        <dbReference type="ARBA" id="ARBA00012102"/>
    </source>
</evidence>
<feature type="binding site" evidence="16">
    <location>
        <position position="93"/>
    </location>
    <ligand>
        <name>ATP</name>
        <dbReference type="ChEBI" id="CHEBI:30616"/>
    </ligand>
</feature>